<evidence type="ECO:0000259" key="16">
    <source>
        <dbReference type="PROSITE" id="PS50846"/>
    </source>
</evidence>
<dbReference type="PROSITE" id="PS50846">
    <property type="entry name" value="HMA_2"/>
    <property type="match status" value="1"/>
</dbReference>
<dbReference type="InterPro" id="IPR018303">
    <property type="entry name" value="ATPase_P-typ_P_site"/>
</dbReference>
<dbReference type="SFLD" id="SFLDF00027">
    <property type="entry name" value="p-type_atpase"/>
    <property type="match status" value="1"/>
</dbReference>
<dbReference type="EMBL" id="NJGG01000003">
    <property type="protein sequence ID" value="OXL14440.1"/>
    <property type="molecule type" value="Genomic_DNA"/>
</dbReference>
<evidence type="ECO:0000256" key="11">
    <source>
        <dbReference type="ARBA" id="ARBA00022967"/>
    </source>
</evidence>
<protein>
    <submittedName>
        <fullName evidence="17">Copper-translocating P-type ATPase</fullName>
    </submittedName>
</protein>
<dbReference type="GO" id="GO:0055070">
    <property type="term" value="P:copper ion homeostasis"/>
    <property type="evidence" value="ECO:0007669"/>
    <property type="project" value="TreeGrafter"/>
</dbReference>
<keyword evidence="9 15" id="KW-0067">ATP-binding</keyword>
<keyword evidence="12 15" id="KW-1133">Transmembrane helix</keyword>
<dbReference type="SUPFAM" id="SSF56784">
    <property type="entry name" value="HAD-like"/>
    <property type="match status" value="1"/>
</dbReference>
<dbReference type="GO" id="GO:0005886">
    <property type="term" value="C:plasma membrane"/>
    <property type="evidence" value="ECO:0007669"/>
    <property type="project" value="UniProtKB-SubCell"/>
</dbReference>
<reference evidence="17 18" key="1">
    <citation type="submission" date="2017-06" db="EMBL/GenBank/DDBJ databases">
        <title>Reclassification of a Polynucleobacter cosmopolitanus strain isolated from tropical Lake Victoria as Polynucleobacter victoriensis comb. nov.</title>
        <authorList>
            <person name="Hahn M.W."/>
        </authorList>
    </citation>
    <scope>NUCLEOTIDE SEQUENCE [LARGE SCALE GENOMIC DNA]</scope>
    <source>
        <strain evidence="17 18">MWH-MoIso2</strain>
    </source>
</reference>
<feature type="transmembrane region" description="Helical" evidence="15">
    <location>
        <begin position="798"/>
        <end position="816"/>
    </location>
</feature>
<evidence type="ECO:0000256" key="14">
    <source>
        <dbReference type="ARBA" id="ARBA00023136"/>
    </source>
</evidence>
<keyword evidence="7 15" id="KW-0479">Metal-binding</keyword>
<evidence type="ECO:0000256" key="10">
    <source>
        <dbReference type="ARBA" id="ARBA00022842"/>
    </source>
</evidence>
<dbReference type="GO" id="GO:0005507">
    <property type="term" value="F:copper ion binding"/>
    <property type="evidence" value="ECO:0007669"/>
    <property type="project" value="TreeGrafter"/>
</dbReference>
<feature type="transmembrane region" description="Helical" evidence="15">
    <location>
        <begin position="190"/>
        <end position="209"/>
    </location>
</feature>
<feature type="domain" description="HMA" evidence="16">
    <location>
        <begin position="106"/>
        <end position="172"/>
    </location>
</feature>
<evidence type="ECO:0000256" key="1">
    <source>
        <dbReference type="ARBA" id="ARBA00004651"/>
    </source>
</evidence>
<dbReference type="Proteomes" id="UP000215188">
    <property type="component" value="Unassembled WGS sequence"/>
</dbReference>
<comment type="subcellular location">
    <subcellularLocation>
        <location evidence="1">Cell membrane</location>
        <topology evidence="1">Multi-pass membrane protein</topology>
    </subcellularLocation>
</comment>
<dbReference type="Gene3D" id="2.70.150.10">
    <property type="entry name" value="Calcium-transporting ATPase, cytoplasmic transduction domain A"/>
    <property type="match status" value="1"/>
</dbReference>
<dbReference type="NCBIfam" id="TIGR01525">
    <property type="entry name" value="ATPase-IB_hvy"/>
    <property type="match status" value="1"/>
</dbReference>
<dbReference type="SUPFAM" id="SSF81665">
    <property type="entry name" value="Calcium ATPase, transmembrane domain M"/>
    <property type="match status" value="1"/>
</dbReference>
<keyword evidence="3" id="KW-0813">Transport</keyword>
<evidence type="ECO:0000256" key="9">
    <source>
        <dbReference type="ARBA" id="ARBA00022840"/>
    </source>
</evidence>
<dbReference type="GO" id="GO:0005524">
    <property type="term" value="F:ATP binding"/>
    <property type="evidence" value="ECO:0007669"/>
    <property type="project" value="UniProtKB-UniRule"/>
</dbReference>
<keyword evidence="10" id="KW-0460">Magnesium</keyword>
<dbReference type="CDD" id="cd00371">
    <property type="entry name" value="HMA"/>
    <property type="match status" value="1"/>
</dbReference>
<dbReference type="SUPFAM" id="SSF81653">
    <property type="entry name" value="Calcium ATPase, transduction domain A"/>
    <property type="match status" value="1"/>
</dbReference>
<dbReference type="NCBIfam" id="TIGR01494">
    <property type="entry name" value="ATPase_P-type"/>
    <property type="match status" value="1"/>
</dbReference>
<organism evidence="17 18">
    <name type="scientific">Polynucleobacter cosmopolitanus</name>
    <dbReference type="NCBI Taxonomy" id="351345"/>
    <lineage>
        <taxon>Bacteria</taxon>
        <taxon>Pseudomonadati</taxon>
        <taxon>Pseudomonadota</taxon>
        <taxon>Betaproteobacteria</taxon>
        <taxon>Burkholderiales</taxon>
        <taxon>Burkholderiaceae</taxon>
        <taxon>Polynucleobacter</taxon>
    </lineage>
</organism>
<dbReference type="PRINTS" id="PR00119">
    <property type="entry name" value="CATATPASE"/>
</dbReference>
<dbReference type="PROSITE" id="PS00154">
    <property type="entry name" value="ATPASE_E1_E2"/>
    <property type="match status" value="1"/>
</dbReference>
<evidence type="ECO:0000256" key="15">
    <source>
        <dbReference type="RuleBase" id="RU362081"/>
    </source>
</evidence>
<keyword evidence="4 15" id="KW-1003">Cell membrane</keyword>
<dbReference type="InterPro" id="IPR036163">
    <property type="entry name" value="HMA_dom_sf"/>
</dbReference>
<name>A0A229FRY9_9BURK</name>
<comment type="similarity">
    <text evidence="2 15">Belongs to the cation transport ATPase (P-type) (TC 3.A.3) family. Type IB subfamily.</text>
</comment>
<evidence type="ECO:0000256" key="4">
    <source>
        <dbReference type="ARBA" id="ARBA00022475"/>
    </source>
</evidence>
<dbReference type="Pfam" id="PF00403">
    <property type="entry name" value="HMA"/>
    <property type="match status" value="1"/>
</dbReference>
<dbReference type="Gene3D" id="3.30.70.100">
    <property type="match status" value="1"/>
</dbReference>
<dbReference type="InterPro" id="IPR008250">
    <property type="entry name" value="ATPase_P-typ_transduc_dom_A_sf"/>
</dbReference>
<dbReference type="PANTHER" id="PTHR43520">
    <property type="entry name" value="ATP7, ISOFORM B"/>
    <property type="match status" value="1"/>
</dbReference>
<keyword evidence="6 15" id="KW-0812">Transmembrane</keyword>
<keyword evidence="8 15" id="KW-0547">Nucleotide-binding</keyword>
<keyword evidence="18" id="KW-1185">Reference proteome</keyword>
<dbReference type="Pfam" id="PF00122">
    <property type="entry name" value="E1-E2_ATPase"/>
    <property type="match status" value="1"/>
</dbReference>
<keyword evidence="11" id="KW-1278">Translocase</keyword>
<gene>
    <name evidence="17" type="ORF">AOC33_07920</name>
</gene>
<dbReference type="GO" id="GO:0016887">
    <property type="term" value="F:ATP hydrolysis activity"/>
    <property type="evidence" value="ECO:0007669"/>
    <property type="project" value="InterPro"/>
</dbReference>
<feature type="transmembrane region" description="Helical" evidence="15">
    <location>
        <begin position="229"/>
        <end position="250"/>
    </location>
</feature>
<dbReference type="InterPro" id="IPR023299">
    <property type="entry name" value="ATPase_P-typ_cyto_dom_N"/>
</dbReference>
<dbReference type="SUPFAM" id="SSF55008">
    <property type="entry name" value="HMA, heavy metal-associated domain"/>
    <property type="match status" value="1"/>
</dbReference>
<dbReference type="Gene3D" id="3.40.50.1000">
    <property type="entry name" value="HAD superfamily/HAD-like"/>
    <property type="match status" value="1"/>
</dbReference>
<dbReference type="CDD" id="cd02079">
    <property type="entry name" value="P-type_ATPase_HM"/>
    <property type="match status" value="1"/>
</dbReference>
<evidence type="ECO:0000256" key="8">
    <source>
        <dbReference type="ARBA" id="ARBA00022741"/>
    </source>
</evidence>
<feature type="transmembrane region" description="Helical" evidence="15">
    <location>
        <begin position="446"/>
        <end position="468"/>
    </location>
</feature>
<dbReference type="AlphaFoldDB" id="A0A229FRY9"/>
<dbReference type="SFLD" id="SFLDG00002">
    <property type="entry name" value="C1.7:_P-type_atpase_like"/>
    <property type="match status" value="1"/>
</dbReference>
<keyword evidence="5" id="KW-0597">Phosphoprotein</keyword>
<dbReference type="GO" id="GO:0043682">
    <property type="term" value="F:P-type divalent copper transporter activity"/>
    <property type="evidence" value="ECO:0007669"/>
    <property type="project" value="TreeGrafter"/>
</dbReference>
<dbReference type="InterPro" id="IPR059000">
    <property type="entry name" value="ATPase_P-type_domA"/>
</dbReference>
<evidence type="ECO:0000256" key="2">
    <source>
        <dbReference type="ARBA" id="ARBA00006024"/>
    </source>
</evidence>
<dbReference type="InterPro" id="IPR036412">
    <property type="entry name" value="HAD-like_sf"/>
</dbReference>
<feature type="transmembrane region" description="Helical" evidence="15">
    <location>
        <begin position="291"/>
        <end position="308"/>
    </location>
</feature>
<evidence type="ECO:0000313" key="17">
    <source>
        <dbReference type="EMBL" id="OXL14440.1"/>
    </source>
</evidence>
<proteinExistence type="inferred from homology"/>
<evidence type="ECO:0000256" key="6">
    <source>
        <dbReference type="ARBA" id="ARBA00022692"/>
    </source>
</evidence>
<dbReference type="InterPro" id="IPR023214">
    <property type="entry name" value="HAD_sf"/>
</dbReference>
<keyword evidence="14 15" id="KW-0472">Membrane</keyword>
<dbReference type="OrthoDB" id="8552908at2"/>
<evidence type="ECO:0000256" key="3">
    <source>
        <dbReference type="ARBA" id="ARBA00022448"/>
    </source>
</evidence>
<feature type="transmembrane region" description="Helical" evidence="15">
    <location>
        <begin position="776"/>
        <end position="792"/>
    </location>
</feature>
<dbReference type="InterPro" id="IPR021993">
    <property type="entry name" value="ATPase-cat-bd"/>
</dbReference>
<dbReference type="SFLD" id="SFLDS00003">
    <property type="entry name" value="Haloacid_Dehalogenase"/>
    <property type="match status" value="1"/>
</dbReference>
<evidence type="ECO:0000313" key="18">
    <source>
        <dbReference type="Proteomes" id="UP000215188"/>
    </source>
</evidence>
<dbReference type="Pfam" id="PF00702">
    <property type="entry name" value="Hydrolase"/>
    <property type="match status" value="1"/>
</dbReference>
<feature type="transmembrane region" description="Helical" evidence="15">
    <location>
        <begin position="262"/>
        <end position="285"/>
    </location>
</feature>
<dbReference type="InterPro" id="IPR027256">
    <property type="entry name" value="P-typ_ATPase_IB"/>
</dbReference>
<evidence type="ECO:0000256" key="13">
    <source>
        <dbReference type="ARBA" id="ARBA00023065"/>
    </source>
</evidence>
<dbReference type="NCBIfam" id="TIGR01511">
    <property type="entry name" value="ATPase-IB1_Cu"/>
    <property type="match status" value="1"/>
</dbReference>
<evidence type="ECO:0000256" key="7">
    <source>
        <dbReference type="ARBA" id="ARBA00022723"/>
    </source>
</evidence>
<dbReference type="Pfam" id="PF12156">
    <property type="entry name" value="ATPase-cat_bd"/>
    <property type="match status" value="1"/>
</dbReference>
<evidence type="ECO:0000256" key="5">
    <source>
        <dbReference type="ARBA" id="ARBA00022553"/>
    </source>
</evidence>
<dbReference type="RefSeq" id="WP_089516484.1">
    <property type="nucleotide sequence ID" value="NZ_NJGG01000003.1"/>
</dbReference>
<accession>A0A229FRY9</accession>
<dbReference type="Gene3D" id="3.40.1110.10">
    <property type="entry name" value="Calcium-transporting ATPase, cytoplasmic domain N"/>
    <property type="match status" value="1"/>
</dbReference>
<dbReference type="InterPro" id="IPR001757">
    <property type="entry name" value="P_typ_ATPase"/>
</dbReference>
<evidence type="ECO:0000256" key="12">
    <source>
        <dbReference type="ARBA" id="ARBA00022989"/>
    </source>
</evidence>
<dbReference type="InterPro" id="IPR006121">
    <property type="entry name" value="HMA_dom"/>
</dbReference>
<sequence length="823" mass="88840">MNTKPETPLSIEDCYHCGGDLTSDNLYEATLGGSPRYFCCAGCLAIAQTIHGQGLEAFYARRLPLGQKPDDVGQLTDQVPDALLAYDDPVLMDRFTRASSEYPGEVETTLRLEKIRCAACVWLNEQHLKRLFGVKDVQINYVTQRATVRFNPNEVHLSKLLHSVEQIGYEAWPFEPSMSADLAKKERRHLLMRLGVAVLGMMQVMMYAWPTYAGADDLLVEQELLLGWTSWALTVPVVLYSAGPMFVVAWHSIRNFPRTGMLGMDVPVSLAVALAFIAGSISLVLGVGESYFDSITMFIAFLLAARYLELLARQDAQGGAEALAKQLPATCDRFEDYSNTEVTKSVPVVRCVVGDVLRISPGDVIPVDGVLLSGEASLNEAILSGESRPVSKSMGDVLYAGSHNIVSPIVMRITALGQGTRIAGIASLLDKALLAKPQVVGLAEKWAGYFVVFLMAAAGLTAIAWYFLDPLKAWETAVAVLVASCPCALSLATPAAMAAAQGAITKLGLLVVRGHVMETLAKVTDLVIDKTGTLTTGHPELKAILSLRTGYTEQQVLAIAAAMESGQKHPLGLAILEAAQKREIQPIILSEAPVSELGKGLRSGVYQLGSRQWLNLEPVPVNQENEQASLVYLKDDQGLLAVFSLLDTPRPGAMEFIKQVQARGIQVHLLSGDDQQTVAWWARYFGIDHLQGGALPEDKFSFSDALQKEGKVVWAVGDGVNDAPFLAKANVSIAVGSGAPLAQAGADAVLTTESLKPLSQALELADKSKIIMRQNLVWAFVYNVIAIPVAMMGLVNPWVAGIGMSLSSLAVTLNAWRLRKISE</sequence>
<comment type="caution">
    <text evidence="17">The sequence shown here is derived from an EMBL/GenBank/DDBJ whole genome shotgun (WGS) entry which is preliminary data.</text>
</comment>
<dbReference type="PANTHER" id="PTHR43520:SF5">
    <property type="entry name" value="CATION-TRANSPORTING P-TYPE ATPASE-RELATED"/>
    <property type="match status" value="1"/>
</dbReference>
<dbReference type="InterPro" id="IPR023298">
    <property type="entry name" value="ATPase_P-typ_TM_dom_sf"/>
</dbReference>
<dbReference type="InterPro" id="IPR044492">
    <property type="entry name" value="P_typ_ATPase_HD_dom"/>
</dbReference>
<feature type="transmembrane region" description="Helical" evidence="15">
    <location>
        <begin position="480"/>
        <end position="500"/>
    </location>
</feature>
<keyword evidence="13" id="KW-0406">Ion transport</keyword>